<proteinExistence type="predicted"/>
<evidence type="ECO:0000313" key="3">
    <source>
        <dbReference type="Proteomes" id="UP000011518"/>
    </source>
</evidence>
<accession>L9L694</accession>
<sequence length="130" mass="13645">MALLDAAAGWLVGSPLCYPRRRLSTCQHAVCGWMKGTVEPSELLRYGPSSSSASGGLISQPRAGPQLPMCGARAQKSETPGHYEATVTAAQAPPGPPRVSSSMTQDERLFQGGTPAITHSILLLGQKVPF</sequence>
<organism evidence="2 3">
    <name type="scientific">Tupaia chinensis</name>
    <name type="common">Chinese tree shrew</name>
    <name type="synonym">Tupaia belangeri chinensis</name>
    <dbReference type="NCBI Taxonomy" id="246437"/>
    <lineage>
        <taxon>Eukaryota</taxon>
        <taxon>Metazoa</taxon>
        <taxon>Chordata</taxon>
        <taxon>Craniata</taxon>
        <taxon>Vertebrata</taxon>
        <taxon>Euteleostomi</taxon>
        <taxon>Mammalia</taxon>
        <taxon>Eutheria</taxon>
        <taxon>Euarchontoglires</taxon>
        <taxon>Scandentia</taxon>
        <taxon>Tupaiidae</taxon>
        <taxon>Tupaia</taxon>
    </lineage>
</organism>
<dbReference type="InParanoid" id="L9L694"/>
<keyword evidence="3" id="KW-1185">Reference proteome</keyword>
<evidence type="ECO:0000313" key="2">
    <source>
        <dbReference type="EMBL" id="ELW70428.1"/>
    </source>
</evidence>
<dbReference type="AlphaFoldDB" id="L9L694"/>
<dbReference type="Proteomes" id="UP000011518">
    <property type="component" value="Unassembled WGS sequence"/>
</dbReference>
<feature type="region of interest" description="Disordered" evidence="1">
    <location>
        <begin position="44"/>
        <end position="81"/>
    </location>
</feature>
<reference evidence="3" key="1">
    <citation type="submission" date="2012-07" db="EMBL/GenBank/DDBJ databases">
        <title>Genome of the Chinese tree shrew, a rising model animal genetically related to primates.</title>
        <authorList>
            <person name="Zhang G."/>
            <person name="Fan Y."/>
            <person name="Yao Y."/>
            <person name="Huang Z."/>
        </authorList>
    </citation>
    <scope>NUCLEOTIDE SEQUENCE [LARGE SCALE GENOMIC DNA]</scope>
</reference>
<evidence type="ECO:0000256" key="1">
    <source>
        <dbReference type="SAM" id="MobiDB-lite"/>
    </source>
</evidence>
<name>L9L694_TUPCH</name>
<feature type="compositionally biased region" description="Low complexity" evidence="1">
    <location>
        <begin position="47"/>
        <end position="59"/>
    </location>
</feature>
<reference evidence="3" key="2">
    <citation type="journal article" date="2013" name="Nat. Commun.">
        <title>Genome of the Chinese tree shrew.</title>
        <authorList>
            <person name="Fan Y."/>
            <person name="Huang Z.Y."/>
            <person name="Cao C.C."/>
            <person name="Chen C.S."/>
            <person name="Chen Y.X."/>
            <person name="Fan D.D."/>
            <person name="He J."/>
            <person name="Hou H.L."/>
            <person name="Hu L."/>
            <person name="Hu X.T."/>
            <person name="Jiang X.T."/>
            <person name="Lai R."/>
            <person name="Lang Y.S."/>
            <person name="Liang B."/>
            <person name="Liao S.G."/>
            <person name="Mu D."/>
            <person name="Ma Y.Y."/>
            <person name="Niu Y.Y."/>
            <person name="Sun X.Q."/>
            <person name="Xia J.Q."/>
            <person name="Xiao J."/>
            <person name="Xiong Z.Q."/>
            <person name="Xu L."/>
            <person name="Yang L."/>
            <person name="Zhang Y."/>
            <person name="Zhao W."/>
            <person name="Zhao X.D."/>
            <person name="Zheng Y.T."/>
            <person name="Zhou J.M."/>
            <person name="Zhu Y.B."/>
            <person name="Zhang G.J."/>
            <person name="Wang J."/>
            <person name="Yao Y.G."/>
        </authorList>
    </citation>
    <scope>NUCLEOTIDE SEQUENCE [LARGE SCALE GENOMIC DNA]</scope>
</reference>
<protein>
    <submittedName>
        <fullName evidence="2">Uncharacterized protein</fullName>
    </submittedName>
</protein>
<gene>
    <name evidence="2" type="ORF">TREES_T100002573</name>
</gene>
<dbReference type="EMBL" id="KB320497">
    <property type="protein sequence ID" value="ELW70428.1"/>
    <property type="molecule type" value="Genomic_DNA"/>
</dbReference>